<feature type="transmembrane region" description="Helical" evidence="18">
    <location>
        <begin position="1565"/>
        <end position="1583"/>
    </location>
</feature>
<keyword evidence="11 18" id="KW-0915">Sodium</keyword>
<keyword evidence="2 18" id="KW-0813">Transport</keyword>
<feature type="region of interest" description="Disordered" evidence="20">
    <location>
        <begin position="496"/>
        <end position="543"/>
    </location>
</feature>
<feature type="domain" description="Ion transport" evidence="21">
    <location>
        <begin position="1534"/>
        <end position="1611"/>
    </location>
</feature>
<dbReference type="FunFam" id="1.10.287.70:FF:000006">
    <property type="entry name" value="Sodium channel protein"/>
    <property type="match status" value="1"/>
</dbReference>
<evidence type="ECO:0000256" key="5">
    <source>
        <dbReference type="ARBA" id="ARBA00022553"/>
    </source>
</evidence>
<keyword evidence="15 18" id="KW-0739">Sodium transport</keyword>
<dbReference type="InterPro" id="IPR024583">
    <property type="entry name" value="Na_trans_cytopl"/>
</dbReference>
<evidence type="ECO:0000256" key="13">
    <source>
        <dbReference type="ARBA" id="ARBA00023136"/>
    </source>
</evidence>
<feature type="transmembrane region" description="Helical" evidence="18">
    <location>
        <begin position="199"/>
        <end position="219"/>
    </location>
</feature>
<feature type="transmembrane region" description="Helical" evidence="18">
    <location>
        <begin position="1259"/>
        <end position="1281"/>
    </location>
</feature>
<feature type="compositionally biased region" description="Basic and acidic residues" evidence="20">
    <location>
        <begin position="1948"/>
        <end position="1974"/>
    </location>
</feature>
<dbReference type="PANTHER" id="PTHR10037:SF237">
    <property type="entry name" value="SODIUM CHANNEL PROTEIN TYPE 3 SUBUNIT ALPHA"/>
    <property type="match status" value="1"/>
</dbReference>
<evidence type="ECO:0000256" key="6">
    <source>
        <dbReference type="ARBA" id="ARBA00022692"/>
    </source>
</evidence>
<keyword evidence="5" id="KW-0597">Phosphoprotein</keyword>
<keyword evidence="3 18" id="KW-0894">Sodium channel</keyword>
<evidence type="ECO:0000256" key="1">
    <source>
        <dbReference type="ARBA" id="ARBA00004651"/>
    </source>
</evidence>
<dbReference type="SMART" id="SM00015">
    <property type="entry name" value="IQ"/>
    <property type="match status" value="1"/>
</dbReference>
<comment type="subcellular location">
    <subcellularLocation>
        <location evidence="1 18">Cell membrane</location>
        <topology evidence="1 18">Multi-pass membrane protein</topology>
    </subcellularLocation>
</comment>
<feature type="transmembrane region" description="Helical" evidence="18">
    <location>
        <begin position="130"/>
        <end position="151"/>
    </location>
</feature>
<feature type="transmembrane region" description="Helical" evidence="18">
    <location>
        <begin position="878"/>
        <end position="906"/>
    </location>
</feature>
<evidence type="ECO:0000256" key="12">
    <source>
        <dbReference type="ARBA" id="ARBA00023065"/>
    </source>
</evidence>
<keyword evidence="8" id="KW-0832">Ubl conjugation</keyword>
<evidence type="ECO:0000256" key="3">
    <source>
        <dbReference type="ARBA" id="ARBA00022461"/>
    </source>
</evidence>
<evidence type="ECO:0000256" key="18">
    <source>
        <dbReference type="RuleBase" id="RU361132"/>
    </source>
</evidence>
<evidence type="ECO:0000256" key="11">
    <source>
        <dbReference type="ARBA" id="ARBA00023053"/>
    </source>
</evidence>
<accession>A0A7L0KMW9</accession>
<dbReference type="GO" id="GO:0086010">
    <property type="term" value="P:membrane depolarization during action potential"/>
    <property type="evidence" value="ECO:0007669"/>
    <property type="project" value="TreeGrafter"/>
</dbReference>
<feature type="domain" description="Ion transport" evidence="21">
    <location>
        <begin position="767"/>
        <end position="998"/>
    </location>
</feature>
<feature type="compositionally biased region" description="Basic and acidic residues" evidence="20">
    <location>
        <begin position="603"/>
        <end position="629"/>
    </location>
</feature>
<dbReference type="Gene3D" id="1.20.5.1190">
    <property type="entry name" value="iswi atpase"/>
    <property type="match status" value="1"/>
</dbReference>
<name>A0A7L0KMW9_9SYLV</name>
<dbReference type="FunFam" id="1.20.120.350:FF:000003">
    <property type="entry name" value="Voltage-dependent sodium channel"/>
    <property type="match status" value="1"/>
</dbReference>
<feature type="transmembrane region" description="Helical" evidence="18">
    <location>
        <begin position="254"/>
        <end position="274"/>
    </location>
</feature>
<feature type="domain" description="Ion transport" evidence="21">
    <location>
        <begin position="136"/>
        <end position="438"/>
    </location>
</feature>
<sequence length="1974" mass="224020">MAQALLVPPGPESFRYFTRDSLAAIEKRSAEEKAKKPKQEHTDDDDENGPKPNSDLEAGKTLPFIYGDIPPGMVSEPLEDLDPYYINKKTFIVLNKGKAIFRFSATSALYILTPFNPIRKIAIKILVHSYPFSLIMLIMCTILTNCVFMTMSNPPDWTKNVEYTFTGIYTFESLIKILARGFCLEGFTFLRDPWNWLDFSVILMAYVTEFVDLGNVSALRTFRVLRALKTISVIPGLKTIVGALIQSVKKLSDVMILTVFCLSVFALIGLQLFMGNLRNKCLQWPPDNSTFEINIISYFNSTMNENGTLVNMTVSTFNWKDYIEDETHFYILEGQRDALLCGNSSDAGQCPEGYICVKAGRNPNYGYTSFDTFSWAFLSLFRLMTQDFWENLYQLTLRAAGKTYMIFFVLVIFLGSFYLINLILAVVAMAYEEQNQATMEEAEQKEAEFQQMLEQLKKQQEEAQTTAAVAAASVASRDFSGVGGLGELLESSSEASKLSSKSAKERRNRRKKRRQKEMSEAEDKGDIDKFPKSESEDSIRRKSFRFSTEGSQLTYEKRLTSPHQSLLSIRGSLFSPRRNSKTSIFSFRGHAKDIGSENDFADDEHSTLEDNESRRDSLFVPNRHGERRNSNISQASVSSRMIPALPVNGKMHSTVDCNGVVSLVGGPSTLTSPTGQLIPEGTTTETEIRKRRLSSYQISMEMLEESAARQRAMSIASILTNTMEELEESRQKCPPCWYRFANTFLIWDCWSPWLKVKHVVNLVVMDPFVDLAITICIVLNTLFMAMEHYPMTEQFSSVLSVGNLVFTGIFTAEMVLKIIAMDPYYYFQEGWNIFDGIIVSLSLMELGLANVEGLSVLRSFRLLRVFKLAKSWPTLNMLIKIIGNSVGALGNLTLVLAIIVFIFAVVGMQLFGKSYKECVCKISSDCELPRWHMHDFFHSFLIVFRVLCGEWIETMWDCMEVAGQTMCLIVFMLVMVIGNLVVLNLFLALLLSSFSSDNLAATDDDNEMNNLQIAVARIQKGIDYVKKKIQEFIRKAFVRKQKSLEEIKALEELNNKKDSCISNHTAIEISKDLNYLKDGNGTTSGVGTGSSVEKYVVDENDYMSFINNPGLTVTVPIALGESDFENLNTEEFSSESDMEESKQKLNASSSSEGSTVDIAPPGEGEQAEIESEEALEPEACFTEGCCVQKFPCCQVSIEDGKGKTWWNLRKTCYSIVEHNWFETFIVFMILLSSGALAFEDIYIEQRKTIKTMLEYADKVFTYIFILEMLLKWVAYGFQIYFTNAWCWLDFLIVDVSLVSLIANALGYSELGAIKSLRTLRALRPLRALSRFEGMRVVVNALVGAIPSIMNVLLVCLIFWLIFSIMGVNLFAGKFYHCVNTTTGEMFDISDVNNYTQCVELIKSNQSARWKNVKVNFDNVGAGYLALLQVATFKGWMDIMYAAVDSRDVKDQPKYEDNLYMYLYFVIFIIFGSFFTLNLFIGVIIDNFNQQKKKIKEQKKYYNAMKKLGSKKPQKPIPRPVNKFQGMIFDFVTKQVFDISIMILICLNMVTMMVETDDQSKEMETILSRINLVFIVLFTGEFVLKLISLRHYYFTIGWNIFDFVVVILSIVGKSNFPFKKELVQEIGKICFKYVDSDCRISFVLDDFQIFILSSIQYMQFGIDDMFNFETFGNSMICLFQITTSAGWDGLLAPILNSGEPDCDPHKDHPGSSVKGDCGNPSVGIFFFVSYIIISFLVVVNMYIAVILENFSVATEESAEPLSEDDFEMFYEVWEKFDPDATQFIEYSKLSDFAASLDPPLLIAKPNKVQLIAMDLPMVSGDRIHCLDILFAFTKRVLGESGEMDALRIQMEDRFMAANPSKVSYEPITTTLKRKQEEVSAVIIQRAYRRHLLRLKVKQVSSMYNRNKNKEGDGHIIKEIIIDKLKGNSTPEKTDESSSTTSPPSYDSVTKPDKEKYEKDKAEKNSKGKDIRENKK</sequence>
<dbReference type="Pfam" id="PF00520">
    <property type="entry name" value="Ion_trans"/>
    <property type="match status" value="5"/>
</dbReference>
<feature type="region of interest" description="Disordered" evidence="20">
    <location>
        <begin position="28"/>
        <end position="61"/>
    </location>
</feature>
<feature type="region of interest" description="Disordered" evidence="20">
    <location>
        <begin position="1925"/>
        <end position="1974"/>
    </location>
</feature>
<keyword evidence="14" id="KW-1015">Disulfide bond</keyword>
<feature type="transmembrane region" description="Helical" evidence="18">
    <location>
        <begin position="1460"/>
        <end position="1484"/>
    </location>
</feature>
<dbReference type="FunFam" id="1.20.120.350:FF:000002">
    <property type="entry name" value="Sodium channel protein"/>
    <property type="match status" value="1"/>
</dbReference>
<evidence type="ECO:0000256" key="7">
    <source>
        <dbReference type="ARBA" id="ARBA00022737"/>
    </source>
</evidence>
<evidence type="ECO:0000259" key="22">
    <source>
        <dbReference type="Pfam" id="PF06512"/>
    </source>
</evidence>
<feature type="compositionally biased region" description="Low complexity" evidence="20">
    <location>
        <begin position="1935"/>
        <end position="1946"/>
    </location>
</feature>
<feature type="coiled-coil region" evidence="19">
    <location>
        <begin position="428"/>
        <end position="473"/>
    </location>
</feature>
<dbReference type="PRINTS" id="PR00170">
    <property type="entry name" value="NACHANNEL"/>
</dbReference>
<feature type="domain" description="Sodium ion transport-associated" evidence="22">
    <location>
        <begin position="1005"/>
        <end position="1213"/>
    </location>
</feature>
<dbReference type="Gene3D" id="1.10.238.10">
    <property type="entry name" value="EF-hand"/>
    <property type="match status" value="1"/>
</dbReference>
<dbReference type="FunFam" id="1.20.120.350:FF:000005">
    <property type="entry name" value="Sodium channel protein"/>
    <property type="match status" value="1"/>
</dbReference>
<dbReference type="InterPro" id="IPR027359">
    <property type="entry name" value="Volt_channel_dom_sf"/>
</dbReference>
<feature type="transmembrane region" description="Helical" evidence="18">
    <location>
        <begin position="798"/>
        <end position="821"/>
    </location>
</feature>
<dbReference type="GO" id="GO:0001518">
    <property type="term" value="C:voltage-gated sodium channel complex"/>
    <property type="evidence" value="ECO:0007669"/>
    <property type="project" value="UniProtKB-UniRule"/>
</dbReference>
<feature type="transmembrane region" description="Helical" evidence="18">
    <location>
        <begin position="404"/>
        <end position="431"/>
    </location>
</feature>
<evidence type="ECO:0000256" key="8">
    <source>
        <dbReference type="ARBA" id="ARBA00022843"/>
    </source>
</evidence>
<evidence type="ECO:0000256" key="19">
    <source>
        <dbReference type="SAM" id="Coils"/>
    </source>
</evidence>
<feature type="non-terminal residue" evidence="25">
    <location>
        <position position="1"/>
    </location>
</feature>
<keyword evidence="13 18" id="KW-0472">Membrane</keyword>
<keyword evidence="26" id="KW-1185">Reference proteome</keyword>
<dbReference type="CDD" id="cd13433">
    <property type="entry name" value="Na_channel_gate"/>
    <property type="match status" value="1"/>
</dbReference>
<feature type="transmembrane region" description="Helical" evidence="18">
    <location>
        <begin position="231"/>
        <end position="248"/>
    </location>
</feature>
<evidence type="ECO:0000259" key="21">
    <source>
        <dbReference type="Pfam" id="PF00520"/>
    </source>
</evidence>
<comment type="caution">
    <text evidence="25">The sequence shown here is derived from an EMBL/GenBank/DDBJ whole genome shotgun (WGS) entry which is preliminary data.</text>
</comment>
<gene>
    <name evidence="25" type="primary">Scn2a_2</name>
    <name evidence="25" type="ORF">SYLVIR_R10137</name>
</gene>
<keyword evidence="10 18" id="KW-1133">Transmembrane helix</keyword>
<dbReference type="FunFam" id="1.10.287.70:FF:000001">
    <property type="entry name" value="Sodium channel protein"/>
    <property type="match status" value="1"/>
</dbReference>
<feature type="transmembrane region" description="Helical" evidence="18">
    <location>
        <begin position="1287"/>
        <end position="1307"/>
    </location>
</feature>
<evidence type="ECO:0000256" key="20">
    <source>
        <dbReference type="SAM" id="MobiDB-lite"/>
    </source>
</evidence>
<feature type="domain" description="SCN5A-like C-terminal IQ motif" evidence="24">
    <location>
        <begin position="1868"/>
        <end position="1902"/>
    </location>
</feature>
<dbReference type="InterPro" id="IPR010526">
    <property type="entry name" value="Na_trans_assoc_dom"/>
</dbReference>
<dbReference type="EMBL" id="VXAN01000009">
    <property type="protein sequence ID" value="NXK58178.1"/>
    <property type="molecule type" value="Genomic_DNA"/>
</dbReference>
<feature type="compositionally biased region" description="Basic and acidic residues" evidence="20">
    <location>
        <begin position="28"/>
        <end position="41"/>
    </location>
</feature>
<evidence type="ECO:0000313" key="26">
    <source>
        <dbReference type="Proteomes" id="UP000567822"/>
    </source>
</evidence>
<keyword evidence="9 18" id="KW-0851">Voltage-gated channel</keyword>
<feature type="compositionally biased region" description="Basic residues" evidence="20">
    <location>
        <begin position="504"/>
        <end position="515"/>
    </location>
</feature>
<feature type="transmembrane region" description="Helical" evidence="18">
    <location>
        <begin position="1220"/>
        <end position="1238"/>
    </location>
</feature>
<dbReference type="SUPFAM" id="SSF81324">
    <property type="entry name" value="Voltage-gated potassium channels"/>
    <property type="match status" value="4"/>
</dbReference>
<keyword evidence="19" id="KW-0175">Coiled coil</keyword>
<feature type="transmembrane region" description="Helical" evidence="18">
    <location>
        <begin position="1723"/>
        <end position="1746"/>
    </location>
</feature>
<feature type="compositionally biased region" description="Basic and acidic residues" evidence="20">
    <location>
        <begin position="516"/>
        <end position="540"/>
    </location>
</feature>
<dbReference type="InterPro" id="IPR005821">
    <property type="entry name" value="Ion_trans_dom"/>
</dbReference>
<evidence type="ECO:0000313" key="25">
    <source>
        <dbReference type="EMBL" id="NXK58178.1"/>
    </source>
</evidence>
<evidence type="ECO:0000256" key="4">
    <source>
        <dbReference type="ARBA" id="ARBA00022475"/>
    </source>
</evidence>
<organism evidence="25 26">
    <name type="scientific">Sylvietta virens</name>
    <name type="common">Green crombec</name>
    <dbReference type="NCBI Taxonomy" id="208069"/>
    <lineage>
        <taxon>Eukaryota</taxon>
        <taxon>Metazoa</taxon>
        <taxon>Chordata</taxon>
        <taxon>Craniata</taxon>
        <taxon>Vertebrata</taxon>
        <taxon>Euteleostomi</taxon>
        <taxon>Archelosauria</taxon>
        <taxon>Archosauria</taxon>
        <taxon>Dinosauria</taxon>
        <taxon>Saurischia</taxon>
        <taxon>Theropoda</taxon>
        <taxon>Coelurosauria</taxon>
        <taxon>Aves</taxon>
        <taxon>Neognathae</taxon>
        <taxon>Neoaves</taxon>
        <taxon>Telluraves</taxon>
        <taxon>Australaves</taxon>
        <taxon>Passeriformes</taxon>
        <taxon>Sylvioidea</taxon>
        <taxon>Sylviidae</taxon>
        <taxon>Acrocephalinae</taxon>
        <taxon>Sylvietta</taxon>
    </lineage>
</organism>
<evidence type="ECO:0000256" key="14">
    <source>
        <dbReference type="ARBA" id="ARBA00023157"/>
    </source>
</evidence>
<reference evidence="25 26" key="1">
    <citation type="submission" date="2019-09" db="EMBL/GenBank/DDBJ databases">
        <title>Bird 10,000 Genomes (B10K) Project - Family phase.</title>
        <authorList>
            <person name="Zhang G."/>
        </authorList>
    </citation>
    <scope>NUCLEOTIDE SEQUENCE [LARGE SCALE GENOMIC DNA]</scope>
    <source>
        <strain evidence="25">B10K-DU-009-59</strain>
        <tissue evidence="25">Muscle</tissue>
    </source>
</reference>
<dbReference type="Pfam" id="PF24609">
    <property type="entry name" value="IQ_SCN5A_C"/>
    <property type="match status" value="1"/>
</dbReference>
<evidence type="ECO:0000256" key="2">
    <source>
        <dbReference type="ARBA" id="ARBA00022448"/>
    </source>
</evidence>
<proteinExistence type="inferred from homology"/>
<keyword evidence="7" id="KW-0677">Repeat</keyword>
<dbReference type="GO" id="GO:0005248">
    <property type="term" value="F:voltage-gated sodium channel activity"/>
    <property type="evidence" value="ECO:0007669"/>
    <property type="project" value="InterPro"/>
</dbReference>
<protein>
    <recommendedName>
        <fullName evidence="18">Sodium channel protein</fullName>
    </recommendedName>
</protein>
<dbReference type="Gene3D" id="1.20.120.350">
    <property type="entry name" value="Voltage-gated potassium channels. Chain C"/>
    <property type="match status" value="4"/>
</dbReference>
<feature type="region of interest" description="Disordered" evidence="20">
    <location>
        <begin position="594"/>
        <end position="637"/>
    </location>
</feature>
<keyword evidence="12 18" id="KW-0406">Ion transport</keyword>
<feature type="transmembrane region" description="Helical" evidence="18">
    <location>
        <begin position="1590"/>
        <end position="1611"/>
    </location>
</feature>
<evidence type="ECO:0000256" key="10">
    <source>
        <dbReference type="ARBA" id="ARBA00022989"/>
    </source>
</evidence>
<evidence type="ECO:0000256" key="9">
    <source>
        <dbReference type="ARBA" id="ARBA00022882"/>
    </source>
</evidence>
<feature type="compositionally biased region" description="Basic and acidic residues" evidence="20">
    <location>
        <begin position="1925"/>
        <end position="1934"/>
    </location>
</feature>
<feature type="region of interest" description="Disordered" evidence="20">
    <location>
        <begin position="1130"/>
        <end position="1173"/>
    </location>
</feature>
<feature type="transmembrane region" description="Helical" evidence="18">
    <location>
        <begin position="768"/>
        <end position="786"/>
    </location>
</feature>
<dbReference type="PROSITE" id="PS50096">
    <property type="entry name" value="IQ"/>
    <property type="match status" value="1"/>
</dbReference>
<evidence type="ECO:0000259" key="24">
    <source>
        <dbReference type="Pfam" id="PF24609"/>
    </source>
</evidence>
<dbReference type="Proteomes" id="UP000567822">
    <property type="component" value="Unassembled WGS sequence"/>
</dbReference>
<dbReference type="FunFam" id="1.20.5.1190:FF:000001">
    <property type="entry name" value="Sodium channel protein"/>
    <property type="match status" value="1"/>
</dbReference>
<feature type="domain" description="Ion transport" evidence="21">
    <location>
        <begin position="1218"/>
        <end position="1493"/>
    </location>
</feature>
<dbReference type="InterPro" id="IPR001696">
    <property type="entry name" value="Na_channel_asu"/>
</dbReference>
<dbReference type="Pfam" id="PF06512">
    <property type="entry name" value="Na_trans_assoc"/>
    <property type="match status" value="1"/>
</dbReference>
<dbReference type="InterPro" id="IPR044564">
    <property type="entry name" value="Na_chnl_inactivation_gate"/>
</dbReference>
<dbReference type="Pfam" id="PF11933">
    <property type="entry name" value="Na_trans_cytopl"/>
    <property type="match status" value="1"/>
</dbReference>
<dbReference type="FunFam" id="1.10.238.10:FF:000002">
    <property type="entry name" value="Sodium channel protein"/>
    <property type="match status" value="1"/>
</dbReference>
<dbReference type="InterPro" id="IPR000048">
    <property type="entry name" value="IQ_motif_EF-hand-BS"/>
</dbReference>
<feature type="domain" description="Ion transport" evidence="21">
    <location>
        <begin position="1649"/>
        <end position="1756"/>
    </location>
</feature>
<dbReference type="PANTHER" id="PTHR10037">
    <property type="entry name" value="VOLTAGE-GATED CATION CHANNEL CALCIUM AND SODIUM"/>
    <property type="match status" value="1"/>
</dbReference>
<keyword evidence="6 18" id="KW-0812">Transmembrane</keyword>
<evidence type="ECO:0000256" key="16">
    <source>
        <dbReference type="ARBA" id="ARBA00023303"/>
    </source>
</evidence>
<comment type="caution">
    <text evidence="18">Lacks conserved residue(s) required for the propagation of feature annotation.</text>
</comment>
<feature type="compositionally biased region" description="Polar residues" evidence="20">
    <location>
        <begin position="1144"/>
        <end position="1154"/>
    </location>
</feature>
<dbReference type="InterPro" id="IPR043203">
    <property type="entry name" value="VGCC_Ca_Na"/>
</dbReference>
<dbReference type="GO" id="GO:0019228">
    <property type="term" value="P:neuronal action potential"/>
    <property type="evidence" value="ECO:0007669"/>
    <property type="project" value="TreeGrafter"/>
</dbReference>
<keyword evidence="16 18" id="KW-0407">Ion channel</keyword>
<evidence type="ECO:0000259" key="23">
    <source>
        <dbReference type="Pfam" id="PF11933"/>
    </source>
</evidence>
<evidence type="ECO:0000256" key="17">
    <source>
        <dbReference type="ARBA" id="ARBA00036239"/>
    </source>
</evidence>
<dbReference type="Gene3D" id="1.10.287.70">
    <property type="match status" value="4"/>
</dbReference>
<comment type="catalytic activity">
    <reaction evidence="17">
        <text>Na(+)(in) = Na(+)(out)</text>
        <dbReference type="Rhea" id="RHEA:34963"/>
        <dbReference type="ChEBI" id="CHEBI:29101"/>
    </reaction>
</comment>
<comment type="similarity">
    <text evidence="18">Belongs to the sodium channel (TC 1.A.1.10) family.</text>
</comment>
<evidence type="ECO:0000256" key="15">
    <source>
        <dbReference type="ARBA" id="ARBA00023201"/>
    </source>
</evidence>
<feature type="transmembrane region" description="Helical" evidence="18">
    <location>
        <begin position="1336"/>
        <end position="1362"/>
    </location>
</feature>
<feature type="transmembrane region" description="Helical" evidence="18">
    <location>
        <begin position="1535"/>
        <end position="1553"/>
    </location>
</feature>
<feature type="domain" description="Voltage-gated Na+ ion channel cytoplasmic" evidence="23">
    <location>
        <begin position="565"/>
        <end position="717"/>
    </location>
</feature>
<dbReference type="InterPro" id="IPR058542">
    <property type="entry name" value="IQ_SCN5A_C"/>
</dbReference>
<keyword evidence="4" id="KW-1003">Cell membrane</keyword>
<feature type="non-terminal residue" evidence="25">
    <location>
        <position position="1974"/>
    </location>
</feature>
<comment type="function">
    <text evidence="18">Mediates the voltage-dependent sodium ion permeability of excitable membranes. Assuming opened or closed conformations in response to the voltage difference across the membrane, the protein forms a sodium-selective channel through which Na(+) ions may pass in accordance with their electrochemical gradient.</text>
</comment>
<feature type="transmembrane region" description="Helical" evidence="18">
    <location>
        <begin position="968"/>
        <end position="991"/>
    </location>
</feature>